<keyword evidence="7" id="KW-0256">Endoplasmic reticulum</keyword>
<evidence type="ECO:0000256" key="4">
    <source>
        <dbReference type="ARBA" id="ARBA00010617"/>
    </source>
</evidence>
<dbReference type="GO" id="GO:0016712">
    <property type="term" value="F:oxidoreductase activity, acting on paired donors, with incorporation or reduction of molecular oxygen, reduced flavin or flavoprotein as one donor, and incorporation of one atom of oxygen"/>
    <property type="evidence" value="ECO:0007669"/>
    <property type="project" value="TreeGrafter"/>
</dbReference>
<feature type="binding site" description="axial binding residue" evidence="13">
    <location>
        <position position="461"/>
    </location>
    <ligand>
        <name>heme</name>
        <dbReference type="ChEBI" id="CHEBI:30413"/>
    </ligand>
    <ligandPart>
        <name>Fe</name>
        <dbReference type="ChEBI" id="CHEBI:18248"/>
    </ligandPart>
</feature>
<keyword evidence="11" id="KW-0503">Monooxygenase</keyword>
<evidence type="ECO:0000313" key="14">
    <source>
        <dbReference type="EnsemblMetazoa" id="G30520.1:cds"/>
    </source>
</evidence>
<keyword evidence="10 13" id="KW-0408">Iron</keyword>
<evidence type="ECO:0000313" key="15">
    <source>
        <dbReference type="Proteomes" id="UP000005408"/>
    </source>
</evidence>
<evidence type="ECO:0000256" key="8">
    <source>
        <dbReference type="ARBA" id="ARBA00022848"/>
    </source>
</evidence>
<protein>
    <submittedName>
        <fullName evidence="14">Uncharacterized protein</fullName>
    </submittedName>
</protein>
<comment type="similarity">
    <text evidence="4">Belongs to the cytochrome P450 family.</text>
</comment>
<accession>A0A8W8M4A4</accession>
<evidence type="ECO:0000256" key="5">
    <source>
        <dbReference type="ARBA" id="ARBA00022617"/>
    </source>
</evidence>
<evidence type="ECO:0000256" key="7">
    <source>
        <dbReference type="ARBA" id="ARBA00022824"/>
    </source>
</evidence>
<sequence>MLDYFQVFRRVAQSFCYPVLYVYNRVYIGCHLAAKIEEVSETEDRTMAENNEATTLPPREPGKFLVGNVDFEPTIPVLLELRRKHGDLVTLNIFGQKVIVVCGHQTLTEVLERKADFTVEHPVVFGYTEYFESSGLLGAFGQVWKKQRKFVINTFRKIDSGSASQESRVADVVVDFLKDVDLANGCPIDIIKLIKTNHYNIVSSLLFGEKFKPGDETLSRLVELVDEATYIVPDQAILSMFEWLKYLPGDRFKVKRQRHLVDEILKIVQQFVDEHKENAHEKDSIDFIYCFMQEQERMREARENMEGFNDRDMLLMGYGLLFGGVSVVQALSWSFLYLVNHPDVVCNMQTEIDNTIGKSRSPTWKDKPSLPYCQAVLYEILRISSAIPVAPTHVLTENIQINGYTLPKGAWVLLGLCTVNWDSSIFPEPEKFNPGRFINDSGQLFGFEKVYASYSLGPRSCAAQALAEIEMFLFITSVVQKYNIANEPGKPMPSLEGTYKGAHIPNPYNVCLKQRL</sequence>
<dbReference type="PANTHER" id="PTHR24300">
    <property type="entry name" value="CYTOCHROME P450 508A4-RELATED"/>
    <property type="match status" value="1"/>
</dbReference>
<comment type="cofactor">
    <cofactor evidence="1 13">
        <name>heme</name>
        <dbReference type="ChEBI" id="CHEBI:30413"/>
    </cofactor>
</comment>
<dbReference type="SUPFAM" id="SSF48264">
    <property type="entry name" value="Cytochrome P450"/>
    <property type="match status" value="1"/>
</dbReference>
<dbReference type="Gene3D" id="1.10.630.10">
    <property type="entry name" value="Cytochrome P450"/>
    <property type="match status" value="1"/>
</dbReference>
<dbReference type="InterPro" id="IPR036396">
    <property type="entry name" value="Cyt_P450_sf"/>
</dbReference>
<dbReference type="PANTHER" id="PTHR24300:SF403">
    <property type="entry name" value="CYTOCHROME P450 306A1"/>
    <property type="match status" value="1"/>
</dbReference>
<dbReference type="PRINTS" id="PR00463">
    <property type="entry name" value="EP450I"/>
</dbReference>
<dbReference type="FunFam" id="1.10.630.10:FF:000238">
    <property type="entry name" value="Cytochrome P450 2A6"/>
    <property type="match status" value="1"/>
</dbReference>
<dbReference type="InterPro" id="IPR001128">
    <property type="entry name" value="Cyt_P450"/>
</dbReference>
<keyword evidence="12" id="KW-0472">Membrane</keyword>
<dbReference type="Pfam" id="PF00067">
    <property type="entry name" value="p450"/>
    <property type="match status" value="1"/>
</dbReference>
<dbReference type="InterPro" id="IPR002401">
    <property type="entry name" value="Cyt_P450_E_grp-I"/>
</dbReference>
<dbReference type="GO" id="GO:0020037">
    <property type="term" value="F:heme binding"/>
    <property type="evidence" value="ECO:0007669"/>
    <property type="project" value="InterPro"/>
</dbReference>
<evidence type="ECO:0000256" key="10">
    <source>
        <dbReference type="ARBA" id="ARBA00023004"/>
    </source>
</evidence>
<evidence type="ECO:0000256" key="6">
    <source>
        <dbReference type="ARBA" id="ARBA00022723"/>
    </source>
</evidence>
<reference evidence="14" key="1">
    <citation type="submission" date="2022-08" db="UniProtKB">
        <authorList>
            <consortium name="EnsemblMetazoa"/>
        </authorList>
    </citation>
    <scope>IDENTIFICATION</scope>
    <source>
        <strain evidence="14">05x7-T-G4-1.051#20</strain>
    </source>
</reference>
<organism evidence="14 15">
    <name type="scientific">Magallana gigas</name>
    <name type="common">Pacific oyster</name>
    <name type="synonym">Crassostrea gigas</name>
    <dbReference type="NCBI Taxonomy" id="29159"/>
    <lineage>
        <taxon>Eukaryota</taxon>
        <taxon>Metazoa</taxon>
        <taxon>Spiralia</taxon>
        <taxon>Lophotrochozoa</taxon>
        <taxon>Mollusca</taxon>
        <taxon>Bivalvia</taxon>
        <taxon>Autobranchia</taxon>
        <taxon>Pteriomorphia</taxon>
        <taxon>Ostreida</taxon>
        <taxon>Ostreoidea</taxon>
        <taxon>Ostreidae</taxon>
        <taxon>Magallana</taxon>
    </lineage>
</organism>
<dbReference type="GO" id="GO:0006082">
    <property type="term" value="P:organic acid metabolic process"/>
    <property type="evidence" value="ECO:0007669"/>
    <property type="project" value="TreeGrafter"/>
</dbReference>
<keyword evidence="8" id="KW-0492">Microsome</keyword>
<keyword evidence="6 13" id="KW-0479">Metal-binding</keyword>
<keyword evidence="15" id="KW-1185">Reference proteome</keyword>
<evidence type="ECO:0000256" key="11">
    <source>
        <dbReference type="ARBA" id="ARBA00023033"/>
    </source>
</evidence>
<dbReference type="Proteomes" id="UP000005408">
    <property type="component" value="Unassembled WGS sequence"/>
</dbReference>
<evidence type="ECO:0000256" key="12">
    <source>
        <dbReference type="ARBA" id="ARBA00023136"/>
    </source>
</evidence>
<dbReference type="GO" id="GO:0008395">
    <property type="term" value="F:steroid hydroxylase activity"/>
    <property type="evidence" value="ECO:0007669"/>
    <property type="project" value="TreeGrafter"/>
</dbReference>
<evidence type="ECO:0000256" key="1">
    <source>
        <dbReference type="ARBA" id="ARBA00001971"/>
    </source>
</evidence>
<dbReference type="GO" id="GO:0005789">
    <property type="term" value="C:endoplasmic reticulum membrane"/>
    <property type="evidence" value="ECO:0007669"/>
    <property type="project" value="UniProtKB-SubCell"/>
</dbReference>
<dbReference type="InterPro" id="IPR050182">
    <property type="entry name" value="Cytochrome_P450_fam2"/>
</dbReference>
<name>A0A8W8M4A4_MAGGI</name>
<proteinExistence type="inferred from homology"/>
<comment type="subcellular location">
    <subcellularLocation>
        <location evidence="3">Endoplasmic reticulum membrane</location>
        <topology evidence="3">Peripheral membrane protein</topology>
    </subcellularLocation>
    <subcellularLocation>
        <location evidence="2">Microsome membrane</location>
        <topology evidence="2">Peripheral membrane protein</topology>
    </subcellularLocation>
</comment>
<keyword evidence="5 13" id="KW-0349">Heme</keyword>
<dbReference type="EnsemblMetazoa" id="G30520.1">
    <property type="protein sequence ID" value="G30520.1:cds"/>
    <property type="gene ID" value="G30520"/>
</dbReference>
<dbReference type="GO" id="GO:0006805">
    <property type="term" value="P:xenobiotic metabolic process"/>
    <property type="evidence" value="ECO:0007669"/>
    <property type="project" value="TreeGrafter"/>
</dbReference>
<keyword evidence="9" id="KW-0560">Oxidoreductase</keyword>
<evidence type="ECO:0000256" key="3">
    <source>
        <dbReference type="ARBA" id="ARBA00004406"/>
    </source>
</evidence>
<dbReference type="GO" id="GO:0005506">
    <property type="term" value="F:iron ion binding"/>
    <property type="evidence" value="ECO:0007669"/>
    <property type="project" value="InterPro"/>
</dbReference>
<evidence type="ECO:0000256" key="13">
    <source>
        <dbReference type="PIRSR" id="PIRSR602401-1"/>
    </source>
</evidence>
<evidence type="ECO:0000256" key="9">
    <source>
        <dbReference type="ARBA" id="ARBA00023002"/>
    </source>
</evidence>
<dbReference type="AlphaFoldDB" id="A0A8W8M4A4"/>
<evidence type="ECO:0000256" key="2">
    <source>
        <dbReference type="ARBA" id="ARBA00004174"/>
    </source>
</evidence>